<gene>
    <name evidence="14" type="ORF">SAMN05216369_3158</name>
</gene>
<proteinExistence type="inferred from homology"/>
<dbReference type="PROSITE" id="PS00072">
    <property type="entry name" value="ACYL_COA_DH_1"/>
    <property type="match status" value="1"/>
</dbReference>
<dbReference type="InterPro" id="IPR006091">
    <property type="entry name" value="Acyl-CoA_Oxase/DH_mid-dom"/>
</dbReference>
<keyword evidence="5 10" id="KW-0274">FAD</keyword>
<evidence type="ECO:0000256" key="3">
    <source>
        <dbReference type="ARBA" id="ARBA00009347"/>
    </source>
</evidence>
<evidence type="ECO:0000313" key="15">
    <source>
        <dbReference type="Proteomes" id="UP000184497"/>
    </source>
</evidence>
<evidence type="ECO:0000259" key="12">
    <source>
        <dbReference type="Pfam" id="PF02770"/>
    </source>
</evidence>
<dbReference type="GO" id="GO:0033539">
    <property type="term" value="P:fatty acid beta-oxidation using acyl-CoA dehydrogenase"/>
    <property type="evidence" value="ECO:0007669"/>
    <property type="project" value="TreeGrafter"/>
</dbReference>
<sequence>MASATERAMTSTVDQEELALFRASVIKALETEVAPHYEAWEKAGLVPRELWNTLGDAGMLCVDIPEDCGGCEAPFQYSVVVGEELARMGFGALSTNVMVHSDIVAPYISHLGNDTQKQQWLPKMVSGEVVGAIAMTEPGAGSDLQAMRTSAVRDGDDYILNGSKTFITNGQHADMVIVAAKTDPSAGAKGISLFLVDTSLPGYSKGRNLDKIGQHSGDTSELFFSDMRVPASALVGEEGKGFVYLMQELPRERLVIGALGVAAARGALDLTIAYTQERVLFGQKLAQIQNTRFEIARMETEYQVNKAFVAQCISQYEAGELDAPTASMAKYSATEMQCRVADGCLQLFGGYGYTTEYPISRAFMDARVQRIYGGTSEVMKEIIARSVLGRV</sequence>
<dbReference type="FunFam" id="2.40.110.10:FF:000002">
    <property type="entry name" value="Acyl-CoA dehydrogenase fadE12"/>
    <property type="match status" value="1"/>
</dbReference>
<evidence type="ECO:0000256" key="1">
    <source>
        <dbReference type="ARBA" id="ARBA00001974"/>
    </source>
</evidence>
<dbReference type="SUPFAM" id="SSF47203">
    <property type="entry name" value="Acyl-CoA dehydrogenase C-terminal domain-like"/>
    <property type="match status" value="1"/>
</dbReference>
<dbReference type="Gene3D" id="1.10.540.10">
    <property type="entry name" value="Acyl-CoA dehydrogenase/oxidase, N-terminal domain"/>
    <property type="match status" value="1"/>
</dbReference>
<dbReference type="InterPro" id="IPR009075">
    <property type="entry name" value="AcylCo_DH/oxidase_C"/>
</dbReference>
<comment type="similarity">
    <text evidence="3 10">Belongs to the acyl-CoA dehydrogenase family.</text>
</comment>
<dbReference type="SUPFAM" id="SSF56645">
    <property type="entry name" value="Acyl-CoA dehydrogenase NM domain-like"/>
    <property type="match status" value="1"/>
</dbReference>
<keyword evidence="15" id="KW-1185">Reference proteome</keyword>
<evidence type="ECO:0000256" key="7">
    <source>
        <dbReference type="ARBA" id="ARBA00037085"/>
    </source>
</evidence>
<dbReference type="Pfam" id="PF02771">
    <property type="entry name" value="Acyl-CoA_dh_N"/>
    <property type="match status" value="1"/>
</dbReference>
<dbReference type="STRING" id="564117.SAMN05216369_3158"/>
<evidence type="ECO:0000256" key="8">
    <source>
        <dbReference type="ARBA" id="ARBA00040394"/>
    </source>
</evidence>
<dbReference type="Gene3D" id="1.20.140.10">
    <property type="entry name" value="Butyryl-CoA Dehydrogenase, subunit A, domain 3"/>
    <property type="match status" value="1"/>
</dbReference>
<dbReference type="EMBL" id="FRAQ01000004">
    <property type="protein sequence ID" value="SHK80089.1"/>
    <property type="molecule type" value="Genomic_DNA"/>
</dbReference>
<accession>A0A1M6VF72</accession>
<feature type="domain" description="Acyl-CoA dehydrogenase/oxidase N-terminal" evidence="13">
    <location>
        <begin position="16"/>
        <end position="128"/>
    </location>
</feature>
<evidence type="ECO:0000259" key="13">
    <source>
        <dbReference type="Pfam" id="PF02771"/>
    </source>
</evidence>
<dbReference type="PIRSF" id="PIRSF016578">
    <property type="entry name" value="HsaA"/>
    <property type="match status" value="1"/>
</dbReference>
<evidence type="ECO:0000256" key="5">
    <source>
        <dbReference type="ARBA" id="ARBA00022827"/>
    </source>
</evidence>
<dbReference type="PROSITE" id="PS00073">
    <property type="entry name" value="ACYL_COA_DH_2"/>
    <property type="match status" value="1"/>
</dbReference>
<dbReference type="PANTHER" id="PTHR48083">
    <property type="entry name" value="MEDIUM-CHAIN SPECIFIC ACYL-COA DEHYDROGENASE, MITOCHONDRIAL-RELATED"/>
    <property type="match status" value="1"/>
</dbReference>
<organism evidence="14 15">
    <name type="scientific">Marinobacter antarcticus</name>
    <dbReference type="NCBI Taxonomy" id="564117"/>
    <lineage>
        <taxon>Bacteria</taxon>
        <taxon>Pseudomonadati</taxon>
        <taxon>Pseudomonadota</taxon>
        <taxon>Gammaproteobacteria</taxon>
        <taxon>Pseudomonadales</taxon>
        <taxon>Marinobacteraceae</taxon>
        <taxon>Marinobacter</taxon>
    </lineage>
</organism>
<dbReference type="PANTHER" id="PTHR48083:SF20">
    <property type="entry name" value="LONG-CHAIN SPECIFIC ACYL-COA DEHYDROGENASE, MITOCHONDRIAL"/>
    <property type="match status" value="1"/>
</dbReference>
<dbReference type="Gene3D" id="2.40.110.10">
    <property type="entry name" value="Butyryl-CoA Dehydrogenase, subunit A, domain 2"/>
    <property type="match status" value="1"/>
</dbReference>
<keyword evidence="4 10" id="KW-0285">Flavoprotein</keyword>
<dbReference type="GO" id="GO:0003995">
    <property type="term" value="F:acyl-CoA dehydrogenase activity"/>
    <property type="evidence" value="ECO:0007669"/>
    <property type="project" value="InterPro"/>
</dbReference>
<dbReference type="InterPro" id="IPR050741">
    <property type="entry name" value="Acyl-CoA_dehydrogenase"/>
</dbReference>
<evidence type="ECO:0000256" key="9">
    <source>
        <dbReference type="ARBA" id="ARBA00042660"/>
    </source>
</evidence>
<dbReference type="FunFam" id="1.20.140.10:FF:000001">
    <property type="entry name" value="Acyl-CoA dehydrogenase"/>
    <property type="match status" value="1"/>
</dbReference>
<dbReference type="GO" id="GO:0005737">
    <property type="term" value="C:cytoplasm"/>
    <property type="evidence" value="ECO:0007669"/>
    <property type="project" value="TreeGrafter"/>
</dbReference>
<comment type="cofactor">
    <cofactor evidence="1 10">
        <name>FAD</name>
        <dbReference type="ChEBI" id="CHEBI:57692"/>
    </cofactor>
</comment>
<reference evidence="15" key="1">
    <citation type="submission" date="2016-11" db="EMBL/GenBank/DDBJ databases">
        <authorList>
            <person name="Varghese N."/>
            <person name="Submissions S."/>
        </authorList>
    </citation>
    <scope>NUCLEOTIDE SEQUENCE [LARGE SCALE GENOMIC DNA]</scope>
    <source>
        <strain evidence="15">CGMCC 1.10835</strain>
    </source>
</reference>
<evidence type="ECO:0000313" key="14">
    <source>
        <dbReference type="EMBL" id="SHK80089.1"/>
    </source>
</evidence>
<dbReference type="GO" id="GO:0050660">
    <property type="term" value="F:flavin adenine dinucleotide binding"/>
    <property type="evidence" value="ECO:0007669"/>
    <property type="project" value="InterPro"/>
</dbReference>
<dbReference type="InterPro" id="IPR013786">
    <property type="entry name" value="AcylCoA_DH/ox_N"/>
</dbReference>
<evidence type="ECO:0000256" key="6">
    <source>
        <dbReference type="ARBA" id="ARBA00023002"/>
    </source>
</evidence>
<keyword evidence="6 10" id="KW-0560">Oxidoreductase</keyword>
<dbReference type="InterPro" id="IPR009100">
    <property type="entry name" value="AcylCoA_DH/oxidase_NM_dom_sf"/>
</dbReference>
<evidence type="ECO:0000256" key="2">
    <source>
        <dbReference type="ARBA" id="ARBA00005102"/>
    </source>
</evidence>
<evidence type="ECO:0000256" key="10">
    <source>
        <dbReference type="RuleBase" id="RU362125"/>
    </source>
</evidence>
<dbReference type="InterPro" id="IPR036250">
    <property type="entry name" value="AcylCo_DH-like_C"/>
</dbReference>
<dbReference type="AlphaFoldDB" id="A0A1M6VF72"/>
<comment type="function">
    <text evidence="7">Catalyzes the dehydrogenation at the alpha-beta position of ACP-bound acyl chains. This results in the introduction of a double bond in the lipidic chain, which is further transferred to the epsilon-amino group of lysine residue in the mycobactin core by MbtK.</text>
</comment>
<feature type="domain" description="Acyl-CoA dehydrogenase/oxidase C-terminal" evidence="11">
    <location>
        <begin position="239"/>
        <end position="388"/>
    </location>
</feature>
<dbReference type="Pfam" id="PF02770">
    <property type="entry name" value="Acyl-CoA_dh_M"/>
    <property type="match status" value="1"/>
</dbReference>
<name>A0A1M6VF72_9GAMM</name>
<feature type="domain" description="Acyl-CoA oxidase/dehydrogenase middle" evidence="12">
    <location>
        <begin position="132"/>
        <end position="227"/>
    </location>
</feature>
<comment type="pathway">
    <text evidence="2">Siderophore biosynthesis; mycobactin biosynthesis.</text>
</comment>
<dbReference type="Proteomes" id="UP000184497">
    <property type="component" value="Unassembled WGS sequence"/>
</dbReference>
<dbReference type="InterPro" id="IPR006089">
    <property type="entry name" value="Acyl-CoA_DH_CS"/>
</dbReference>
<dbReference type="Pfam" id="PF00441">
    <property type="entry name" value="Acyl-CoA_dh_1"/>
    <property type="match status" value="1"/>
</dbReference>
<evidence type="ECO:0000259" key="11">
    <source>
        <dbReference type="Pfam" id="PF00441"/>
    </source>
</evidence>
<dbReference type="InterPro" id="IPR046373">
    <property type="entry name" value="Acyl-CoA_Oxase/DH_mid-dom_sf"/>
</dbReference>
<dbReference type="InterPro" id="IPR037069">
    <property type="entry name" value="AcylCoA_DH/ox_N_sf"/>
</dbReference>
<protein>
    <recommendedName>
        <fullName evidence="8">Acyl-[acyl-carrier-protein] dehydrogenase MbtN</fullName>
    </recommendedName>
    <alternativeName>
        <fullName evidence="9">Mycobactin synthase protein N</fullName>
    </alternativeName>
</protein>
<evidence type="ECO:0000256" key="4">
    <source>
        <dbReference type="ARBA" id="ARBA00022630"/>
    </source>
</evidence>